<keyword evidence="7" id="KW-0812">Transmembrane</keyword>
<keyword evidence="3" id="KW-0536">Nodulation</keyword>
<keyword evidence="16" id="KW-1185">Reference proteome</keyword>
<dbReference type="Pfam" id="PF00109">
    <property type="entry name" value="ketoacyl-synt"/>
    <property type="match status" value="1"/>
</dbReference>
<comment type="subcellular location">
    <subcellularLocation>
        <location evidence="1">Cell inner membrane</location>
    </subcellularLocation>
</comment>
<evidence type="ECO:0000256" key="9">
    <source>
        <dbReference type="ARBA" id="ARBA00023136"/>
    </source>
</evidence>
<dbReference type="SUPFAM" id="SSF53901">
    <property type="entry name" value="Thiolase-like"/>
    <property type="match status" value="2"/>
</dbReference>
<evidence type="ECO:0000256" key="13">
    <source>
        <dbReference type="RuleBase" id="RU003694"/>
    </source>
</evidence>
<evidence type="ECO:0000256" key="2">
    <source>
        <dbReference type="ARBA" id="ARBA00008467"/>
    </source>
</evidence>
<dbReference type="SMART" id="SM00825">
    <property type="entry name" value="PKS_KS"/>
    <property type="match status" value="1"/>
</dbReference>
<evidence type="ECO:0000256" key="7">
    <source>
        <dbReference type="ARBA" id="ARBA00022692"/>
    </source>
</evidence>
<dbReference type="PROSITE" id="PS52004">
    <property type="entry name" value="KS3_2"/>
    <property type="match status" value="1"/>
</dbReference>
<accession>A0ABR5HFK3</accession>
<evidence type="ECO:0000256" key="11">
    <source>
        <dbReference type="ARBA" id="ARBA00039445"/>
    </source>
</evidence>
<evidence type="ECO:0000256" key="3">
    <source>
        <dbReference type="ARBA" id="ARBA00022458"/>
    </source>
</evidence>
<evidence type="ECO:0000256" key="4">
    <source>
        <dbReference type="ARBA" id="ARBA00022475"/>
    </source>
</evidence>
<comment type="function">
    <text evidence="10">Proposed to synthesize NOD factor fatty acyl chain. Involved in the synthesis of a highly unsaturated fatty acid moiety, which forms part of a lipo-oligosaccharide that is responsible for host specificity.</text>
</comment>
<dbReference type="PANTHER" id="PTHR11712">
    <property type="entry name" value="POLYKETIDE SYNTHASE-RELATED"/>
    <property type="match status" value="1"/>
</dbReference>
<comment type="caution">
    <text evidence="15">The sequence shown here is derived from an EMBL/GenBank/DDBJ whole genome shotgun (WGS) entry which is preliminary data.</text>
</comment>
<evidence type="ECO:0000256" key="10">
    <source>
        <dbReference type="ARBA" id="ARBA00037576"/>
    </source>
</evidence>
<evidence type="ECO:0000256" key="1">
    <source>
        <dbReference type="ARBA" id="ARBA00004533"/>
    </source>
</evidence>
<evidence type="ECO:0000313" key="15">
    <source>
        <dbReference type="EMBL" id="KMO25272.1"/>
    </source>
</evidence>
<dbReference type="Gene3D" id="3.40.47.10">
    <property type="match status" value="1"/>
</dbReference>
<keyword evidence="6 13" id="KW-0808">Transferase</keyword>
<dbReference type="RefSeq" id="WP_048425587.1">
    <property type="nucleotide sequence ID" value="NZ_JTHF01000007.1"/>
</dbReference>
<gene>
    <name evidence="15" type="ORF">QR79_08490</name>
</gene>
<sequence length="405" mass="42575">MSRDRRIVITGAGVVSALGIGKDALWRGIVEARSGIARTTRRIGDYEITVPLGAVPDYRPSDHFAEGDLLLRDPYAQYALLAAQEAMEEAGLPDATFVPERTAIALGTGAGGEYAREEAAYRFLAEGKSRCNPTLVPRTNLQASVGFLSMKYGIRGPSIVVSTGCASSNHAVAQAYLMVKHGIADRALAGGSDANAVYTNIKAFDALRILATDTCRPFSRDRRGMVLGEGGGVVVLETLDLARARGATILAELAGVGMSADAVDMVHPAATGPAQAMRTALADAGLNPEDIDYINAHGTGTRINDREEIQAVKRTFGSHAGRLAISSTKSLHGHALGGVGGIELAATLLALRENVLPPTVNHLGPDPDCDLDVVPNVPRERPIRAALSNAFAFGGLNAVLVLRRI</sequence>
<reference evidence="15 16" key="1">
    <citation type="submission" date="2014-11" db="EMBL/GenBank/DDBJ databases">
        <title>Comparative genomics of Methylobacterium species.</title>
        <authorList>
            <person name="Chaudhry V."/>
            <person name="Patil P.B."/>
        </authorList>
    </citation>
    <scope>NUCLEOTIDE SEQUENCE [LARGE SCALE GENOMIC DNA]</scope>
    <source>
        <strain evidence="15 16">SE3.6</strain>
    </source>
</reference>
<dbReference type="InterPro" id="IPR014030">
    <property type="entry name" value="Ketoacyl_synth_N"/>
</dbReference>
<keyword evidence="5" id="KW-0997">Cell inner membrane</keyword>
<evidence type="ECO:0000259" key="14">
    <source>
        <dbReference type="PROSITE" id="PS52004"/>
    </source>
</evidence>
<dbReference type="Proteomes" id="UP000036471">
    <property type="component" value="Unassembled WGS sequence"/>
</dbReference>
<comment type="similarity">
    <text evidence="2 13">Belongs to the thiolase-like superfamily. Beta-ketoacyl-ACP synthases family.</text>
</comment>
<dbReference type="PANTHER" id="PTHR11712:SF352">
    <property type="entry name" value="3-OXOACYL-[ACYL-CARRIER-PROTEIN] SYNTHASE"/>
    <property type="match status" value="1"/>
</dbReference>
<organism evidence="15 16">
    <name type="scientific">Methylobacterium indicum</name>
    <dbReference type="NCBI Taxonomy" id="1775910"/>
    <lineage>
        <taxon>Bacteria</taxon>
        <taxon>Pseudomonadati</taxon>
        <taxon>Pseudomonadota</taxon>
        <taxon>Alphaproteobacteria</taxon>
        <taxon>Hyphomicrobiales</taxon>
        <taxon>Methylobacteriaceae</taxon>
        <taxon>Methylobacterium</taxon>
    </lineage>
</organism>
<keyword evidence="4" id="KW-1003">Cell membrane</keyword>
<dbReference type="InterPro" id="IPR014031">
    <property type="entry name" value="Ketoacyl_synth_C"/>
</dbReference>
<keyword evidence="8" id="KW-1133">Transmembrane helix</keyword>
<dbReference type="NCBIfam" id="NF005589">
    <property type="entry name" value="PRK07314.1"/>
    <property type="match status" value="1"/>
</dbReference>
<protein>
    <recommendedName>
        <fullName evidence="11">Nodulation protein E</fullName>
    </recommendedName>
    <alternativeName>
        <fullName evidence="12">Host-specificity of nodulation protein B</fullName>
    </alternativeName>
</protein>
<evidence type="ECO:0000256" key="6">
    <source>
        <dbReference type="ARBA" id="ARBA00022679"/>
    </source>
</evidence>
<name>A0ABR5HFK3_9HYPH</name>
<dbReference type="InterPro" id="IPR000794">
    <property type="entry name" value="Beta-ketoacyl_synthase"/>
</dbReference>
<evidence type="ECO:0000256" key="8">
    <source>
        <dbReference type="ARBA" id="ARBA00022989"/>
    </source>
</evidence>
<dbReference type="PROSITE" id="PS00606">
    <property type="entry name" value="KS3_1"/>
    <property type="match status" value="1"/>
</dbReference>
<feature type="domain" description="Ketosynthase family 3 (KS3)" evidence="14">
    <location>
        <begin position="4"/>
        <end position="404"/>
    </location>
</feature>
<evidence type="ECO:0000256" key="5">
    <source>
        <dbReference type="ARBA" id="ARBA00022519"/>
    </source>
</evidence>
<dbReference type="InterPro" id="IPR016039">
    <property type="entry name" value="Thiolase-like"/>
</dbReference>
<evidence type="ECO:0000256" key="12">
    <source>
        <dbReference type="ARBA" id="ARBA00041756"/>
    </source>
</evidence>
<dbReference type="CDD" id="cd00834">
    <property type="entry name" value="KAS_I_II"/>
    <property type="match status" value="1"/>
</dbReference>
<evidence type="ECO:0000313" key="16">
    <source>
        <dbReference type="Proteomes" id="UP000036471"/>
    </source>
</evidence>
<dbReference type="Pfam" id="PF02801">
    <property type="entry name" value="Ketoacyl-synt_C"/>
    <property type="match status" value="1"/>
</dbReference>
<keyword evidence="9" id="KW-0472">Membrane</keyword>
<dbReference type="InterPro" id="IPR018201">
    <property type="entry name" value="Ketoacyl_synth_AS"/>
</dbReference>
<dbReference type="EMBL" id="JTHG01000059">
    <property type="protein sequence ID" value="KMO25272.1"/>
    <property type="molecule type" value="Genomic_DNA"/>
</dbReference>
<dbReference type="InterPro" id="IPR020841">
    <property type="entry name" value="PKS_Beta-ketoAc_synthase_dom"/>
</dbReference>
<proteinExistence type="inferred from homology"/>